<evidence type="ECO:0000313" key="4">
    <source>
        <dbReference type="EMBL" id="CAG7639339.1"/>
    </source>
</evidence>
<dbReference type="Proteomes" id="UP000693672">
    <property type="component" value="Unassembled WGS sequence"/>
</dbReference>
<dbReference type="Pfam" id="PF13495">
    <property type="entry name" value="Phage_int_SAM_4"/>
    <property type="match status" value="1"/>
</dbReference>
<protein>
    <submittedName>
        <fullName evidence="4">Tyrosine recombinase XerC</fullName>
    </submittedName>
</protein>
<proteinExistence type="predicted"/>
<evidence type="ECO:0000259" key="2">
    <source>
        <dbReference type="PROSITE" id="PS51898"/>
    </source>
</evidence>
<keyword evidence="1" id="KW-0238">DNA-binding</keyword>
<evidence type="ECO:0000259" key="3">
    <source>
        <dbReference type="PROSITE" id="PS51900"/>
    </source>
</evidence>
<comment type="caution">
    <text evidence="4">The sequence shown here is derived from an EMBL/GenBank/DDBJ whole genome shotgun (WGS) entry which is preliminary data.</text>
</comment>
<name>A0A916NY55_9BACL</name>
<sequence length="362" mass="42430">MAVKLQYFNQNDVAKIRQVPGRKWIPEEAVWTVPYTLGVIEHCLDLFQGYCMEVEPALAEECDMLQFRRDDLESTRASLATPSLFDWHDERKTQLKNELVMRGYSSKTVKAYCGQLERFYGYIRSTLEPWSDRTAQRYSLYLLERQCSHAYVNQAISAIKFYMRHVLNQKESAPYVRPKKEKKLPPVLSQHEVKRLLESVHNLKHKAILYLTYSSGLRVGEVVRLRKQDLDHERKTLWVRQGKGRKDRLTLLSEAAYEVVRAYCDHEKPEEWLFPGQMDRRHLTERSAQKVFEHALASAGLTKKVSIHALRHSFATHLLEGGIDIRYIQELLGHQSSRTTERYTHVAVKDVRRIQSPLDQIY</sequence>
<dbReference type="GO" id="GO:0006310">
    <property type="term" value="P:DNA recombination"/>
    <property type="evidence" value="ECO:0007669"/>
    <property type="project" value="InterPro"/>
</dbReference>
<dbReference type="GO" id="GO:0003677">
    <property type="term" value="F:DNA binding"/>
    <property type="evidence" value="ECO:0007669"/>
    <property type="project" value="UniProtKB-UniRule"/>
</dbReference>
<dbReference type="PANTHER" id="PTHR30349">
    <property type="entry name" value="PHAGE INTEGRASE-RELATED"/>
    <property type="match status" value="1"/>
</dbReference>
<dbReference type="GO" id="GO:0015074">
    <property type="term" value="P:DNA integration"/>
    <property type="evidence" value="ECO:0007669"/>
    <property type="project" value="InterPro"/>
</dbReference>
<feature type="domain" description="Core-binding (CB)" evidence="3">
    <location>
        <begin position="82"/>
        <end position="167"/>
    </location>
</feature>
<keyword evidence="5" id="KW-1185">Reference proteome</keyword>
<evidence type="ECO:0000256" key="1">
    <source>
        <dbReference type="PROSITE-ProRule" id="PRU01248"/>
    </source>
</evidence>
<gene>
    <name evidence="4" type="primary">xerC_2</name>
    <name evidence="4" type="ORF">PAESOLCIP111_04025</name>
</gene>
<organism evidence="4 5">
    <name type="scientific">Paenibacillus solanacearum</name>
    <dbReference type="NCBI Taxonomy" id="2048548"/>
    <lineage>
        <taxon>Bacteria</taxon>
        <taxon>Bacillati</taxon>
        <taxon>Bacillota</taxon>
        <taxon>Bacilli</taxon>
        <taxon>Bacillales</taxon>
        <taxon>Paenibacillaceae</taxon>
        <taxon>Paenibacillus</taxon>
    </lineage>
</organism>
<dbReference type="InterPro" id="IPR004107">
    <property type="entry name" value="Integrase_SAM-like_N"/>
</dbReference>
<dbReference type="InterPro" id="IPR050090">
    <property type="entry name" value="Tyrosine_recombinase_XerCD"/>
</dbReference>
<evidence type="ECO:0000313" key="5">
    <source>
        <dbReference type="Proteomes" id="UP000693672"/>
    </source>
</evidence>
<accession>A0A916NY55</accession>
<dbReference type="EMBL" id="CAJVAS010000020">
    <property type="protein sequence ID" value="CAG7639339.1"/>
    <property type="molecule type" value="Genomic_DNA"/>
</dbReference>
<dbReference type="InterPro" id="IPR044068">
    <property type="entry name" value="CB"/>
</dbReference>
<dbReference type="PROSITE" id="PS51900">
    <property type="entry name" value="CB"/>
    <property type="match status" value="1"/>
</dbReference>
<reference evidence="4" key="1">
    <citation type="submission" date="2021-06" db="EMBL/GenBank/DDBJ databases">
        <authorList>
            <person name="Criscuolo A."/>
        </authorList>
    </citation>
    <scope>NUCLEOTIDE SEQUENCE</scope>
    <source>
        <strain evidence="4">CIP111600</strain>
    </source>
</reference>
<feature type="domain" description="Tyr recombinase" evidence="2">
    <location>
        <begin position="183"/>
        <end position="356"/>
    </location>
</feature>
<dbReference type="InterPro" id="IPR002104">
    <property type="entry name" value="Integrase_catalytic"/>
</dbReference>
<dbReference type="AlphaFoldDB" id="A0A916NY55"/>
<dbReference type="PROSITE" id="PS51898">
    <property type="entry name" value="TYR_RECOMBINASE"/>
    <property type="match status" value="1"/>
</dbReference>
<dbReference type="Pfam" id="PF00589">
    <property type="entry name" value="Phage_integrase"/>
    <property type="match status" value="1"/>
</dbReference>
<dbReference type="PANTHER" id="PTHR30349:SF64">
    <property type="entry name" value="PROPHAGE INTEGRASE INTD-RELATED"/>
    <property type="match status" value="1"/>
</dbReference>